<dbReference type="HOGENOM" id="CLU_177888_1_0_6"/>
<evidence type="ECO:0000313" key="1">
    <source>
        <dbReference type="EMBL" id="CDH05201.1"/>
    </source>
</evidence>
<dbReference type="EMBL" id="CBSX010000088">
    <property type="protein sequence ID" value="CDH05201.1"/>
    <property type="molecule type" value="Genomic_DNA"/>
</dbReference>
<dbReference type="AlphaFoldDB" id="A0A077P626"/>
<organism evidence="1">
    <name type="scientific">Xenorhabdus bovienii str. oregonense</name>
    <dbReference type="NCBI Taxonomy" id="1398202"/>
    <lineage>
        <taxon>Bacteria</taxon>
        <taxon>Pseudomonadati</taxon>
        <taxon>Pseudomonadota</taxon>
        <taxon>Gammaproteobacteria</taxon>
        <taxon>Enterobacterales</taxon>
        <taxon>Morganellaceae</taxon>
        <taxon>Xenorhabdus</taxon>
    </lineage>
</organism>
<accession>A0A077P626</accession>
<dbReference type="Proteomes" id="UP000028483">
    <property type="component" value="Unassembled WGS sequence"/>
</dbReference>
<comment type="caution">
    <text evidence="1">The sequence shown here is derived from an EMBL/GenBank/DDBJ whole genome shotgun (WGS) entry which is preliminary data.</text>
</comment>
<name>A0A077P626_XENBV</name>
<protein>
    <submittedName>
        <fullName evidence="1">Uncharacterized protein</fullName>
    </submittedName>
</protein>
<gene>
    <name evidence="1" type="ORF">XBO1_1780036</name>
</gene>
<reference evidence="1" key="1">
    <citation type="submission" date="2013-07" db="EMBL/GenBank/DDBJ databases">
        <title>Sub-species coevolution in mutualistic symbiosis.</title>
        <authorList>
            <person name="Murfin K."/>
            <person name="Klassen J."/>
            <person name="Lee M."/>
            <person name="Forst S."/>
            <person name="Stock P."/>
            <person name="Goodrich-Blair H."/>
        </authorList>
    </citation>
    <scope>NUCLEOTIDE SEQUENCE [LARGE SCALE GENOMIC DNA]</scope>
    <source>
        <strain evidence="1">Oregonense</strain>
    </source>
</reference>
<proteinExistence type="predicted"/>
<sequence>MNWNPVGAYTGIQLNVVAFKNNKAQQCCSTSWASNHNIIGANAMADTQSNQTRPKFTCLIALSNQLLMHLQRLIIILEGISSLRSISRQEVRRG</sequence>